<dbReference type="EMBL" id="UAUU01000002">
    <property type="protein sequence ID" value="SPZ83623.1"/>
    <property type="molecule type" value="Genomic_DNA"/>
</dbReference>
<name>A0A2X2IWE3_SPHMU</name>
<dbReference type="InterPro" id="IPR015068">
    <property type="entry name" value="DUF1877"/>
</dbReference>
<dbReference type="Proteomes" id="UP000251241">
    <property type="component" value="Unassembled WGS sequence"/>
</dbReference>
<dbReference type="Pfam" id="PF08974">
    <property type="entry name" value="DUF1877"/>
    <property type="match status" value="1"/>
</dbReference>
<dbReference type="Gene3D" id="3.40.1760.10">
    <property type="entry name" value="YfbM-like super family"/>
    <property type="match status" value="1"/>
</dbReference>
<reference evidence="1 2" key="1">
    <citation type="submission" date="2018-06" db="EMBL/GenBank/DDBJ databases">
        <authorList>
            <consortium name="Pathogen Informatics"/>
            <person name="Doyle S."/>
        </authorList>
    </citation>
    <scope>NUCLEOTIDE SEQUENCE [LARGE SCALE GENOMIC DNA]</scope>
    <source>
        <strain evidence="1 2">NCTC11343</strain>
    </source>
</reference>
<proteinExistence type="predicted"/>
<dbReference type="AlphaFoldDB" id="A0A2X2IWE3"/>
<dbReference type="GeneID" id="88829643"/>
<dbReference type="RefSeq" id="WP_075991455.1">
    <property type="nucleotide sequence ID" value="NZ_CP069793.1"/>
</dbReference>
<accession>A0A2X2IWE3</accession>
<evidence type="ECO:0000313" key="2">
    <source>
        <dbReference type="Proteomes" id="UP000251241"/>
    </source>
</evidence>
<evidence type="ECO:0000313" key="1">
    <source>
        <dbReference type="EMBL" id="SPZ83623.1"/>
    </source>
</evidence>
<gene>
    <name evidence="1" type="ORF">NCTC11343_00142</name>
</gene>
<dbReference type="InterPro" id="IPR035944">
    <property type="entry name" value="YfbM-like_sf"/>
</dbReference>
<dbReference type="SUPFAM" id="SSF111069">
    <property type="entry name" value="Hypothetical protein yfbM"/>
    <property type="match status" value="1"/>
</dbReference>
<protein>
    <submittedName>
        <fullName evidence="1">Domain of uncharacterized function (DUF1877)</fullName>
    </submittedName>
</protein>
<sequence length="168" mass="19234">MGMTQSYLRVDNETLNNFIADSRRLEDIAFKQNNIDSENFLYLDKAWEGIFFLITGQSLAEAVEEEAPLLGILMGPTEIDPDQDMGYGPATYSTAEQTKEIYSAIKDLTKEELSANYNPNKMIEEGIYPDIWKDDENALEYLLDYFDDLKIFYKKAAENGDAMVMYLS</sequence>
<organism evidence="1 2">
    <name type="scientific">Sphingobacterium multivorum</name>
    <dbReference type="NCBI Taxonomy" id="28454"/>
    <lineage>
        <taxon>Bacteria</taxon>
        <taxon>Pseudomonadati</taxon>
        <taxon>Bacteroidota</taxon>
        <taxon>Sphingobacteriia</taxon>
        <taxon>Sphingobacteriales</taxon>
        <taxon>Sphingobacteriaceae</taxon>
        <taxon>Sphingobacterium</taxon>
    </lineage>
</organism>